<accession>A0ABN9MNH0</accession>
<dbReference type="InterPro" id="IPR013106">
    <property type="entry name" value="Ig_V-set"/>
</dbReference>
<dbReference type="PROSITE" id="PS50835">
    <property type="entry name" value="IG_LIKE"/>
    <property type="match status" value="2"/>
</dbReference>
<gene>
    <name evidence="2" type="ORF">RIMI_LOCUS23007218</name>
</gene>
<dbReference type="InterPro" id="IPR013783">
    <property type="entry name" value="Ig-like_fold"/>
</dbReference>
<dbReference type="Gene3D" id="2.60.40.10">
    <property type="entry name" value="Immunoglobulins"/>
    <property type="match status" value="2"/>
</dbReference>
<dbReference type="InterPro" id="IPR050150">
    <property type="entry name" value="IgV_Light_Chain"/>
</dbReference>
<keyword evidence="3" id="KW-1185">Reference proteome</keyword>
<feature type="domain" description="Ig-like" evidence="1">
    <location>
        <begin position="163"/>
        <end position="238"/>
    </location>
</feature>
<dbReference type="InterPro" id="IPR009057">
    <property type="entry name" value="Homeodomain-like_sf"/>
</dbReference>
<dbReference type="Proteomes" id="UP001176940">
    <property type="component" value="Unassembled WGS sequence"/>
</dbReference>
<dbReference type="SMART" id="SM00409">
    <property type="entry name" value="IG"/>
    <property type="match status" value="2"/>
</dbReference>
<dbReference type="Pfam" id="PF25787">
    <property type="entry name" value="HTH_SB"/>
    <property type="match status" value="1"/>
</dbReference>
<dbReference type="Gene3D" id="1.10.10.10">
    <property type="entry name" value="Winged helix-like DNA-binding domain superfamily/Winged helix DNA-binding domain"/>
    <property type="match status" value="1"/>
</dbReference>
<dbReference type="EMBL" id="CAUEEQ010079166">
    <property type="protein sequence ID" value="CAJ0968338.1"/>
    <property type="molecule type" value="Genomic_DNA"/>
</dbReference>
<organism evidence="2 3">
    <name type="scientific">Ranitomeya imitator</name>
    <name type="common">mimic poison frog</name>
    <dbReference type="NCBI Taxonomy" id="111125"/>
    <lineage>
        <taxon>Eukaryota</taxon>
        <taxon>Metazoa</taxon>
        <taxon>Chordata</taxon>
        <taxon>Craniata</taxon>
        <taxon>Vertebrata</taxon>
        <taxon>Euteleostomi</taxon>
        <taxon>Amphibia</taxon>
        <taxon>Batrachia</taxon>
        <taxon>Anura</taxon>
        <taxon>Neobatrachia</taxon>
        <taxon>Hyloidea</taxon>
        <taxon>Dendrobatidae</taxon>
        <taxon>Dendrobatinae</taxon>
        <taxon>Ranitomeya</taxon>
    </lineage>
</organism>
<reference evidence="2" key="1">
    <citation type="submission" date="2023-07" db="EMBL/GenBank/DDBJ databases">
        <authorList>
            <person name="Stuckert A."/>
        </authorList>
    </citation>
    <scope>NUCLEOTIDE SEQUENCE</scope>
</reference>
<evidence type="ECO:0000259" key="1">
    <source>
        <dbReference type="PROSITE" id="PS50835"/>
    </source>
</evidence>
<feature type="domain" description="Ig-like" evidence="1">
    <location>
        <begin position="266"/>
        <end position="341"/>
    </location>
</feature>
<proteinExistence type="predicted"/>
<name>A0ABN9MNH0_9NEOB</name>
<evidence type="ECO:0000313" key="2">
    <source>
        <dbReference type="EMBL" id="CAJ0968338.1"/>
    </source>
</evidence>
<dbReference type="SMART" id="SM00406">
    <property type="entry name" value="IGv"/>
    <property type="match status" value="2"/>
</dbReference>
<protein>
    <recommendedName>
        <fullName evidence="1">Ig-like domain-containing protein</fullName>
    </recommendedName>
</protein>
<dbReference type="InterPro" id="IPR057667">
    <property type="entry name" value="HTH_SB"/>
</dbReference>
<dbReference type="Pfam" id="PF07686">
    <property type="entry name" value="V-set"/>
    <property type="match status" value="2"/>
</dbReference>
<dbReference type="SUPFAM" id="SSF46689">
    <property type="entry name" value="Homeodomain-like"/>
    <property type="match status" value="1"/>
</dbReference>
<dbReference type="InterPro" id="IPR003599">
    <property type="entry name" value="Ig_sub"/>
</dbReference>
<dbReference type="InterPro" id="IPR036179">
    <property type="entry name" value="Ig-like_dom_sf"/>
</dbReference>
<evidence type="ECO:0000313" key="3">
    <source>
        <dbReference type="Proteomes" id="UP001176940"/>
    </source>
</evidence>
<comment type="caution">
    <text evidence="2">The sequence shown here is derived from an EMBL/GenBank/DDBJ whole genome shotgun (WGS) entry which is preliminary data.</text>
</comment>
<sequence>MTEAKGVSTPMESSYLKLEEDDLLPNNEKYRQAVGALQNYIYQLRLDRILQQQLEYCADMWRNRAQKDWNAVFKRVLQYLKGTQGKLSMYPQPMPSHEIIWLRQLMDDLGKPLTQPTIAHEVFHLQICTMFWTSLCVVLVVSCTSGFAQHVLTQETMITPSLNQRVTLSCHLNTGTVSDTNYPYWIQQKSGQVPRLLIYNTNARPSGIPDRFSGSKSGNFAYLTISAVKAEDDADYYCLMWFAGTAHGGFAQHVLTQETMITPSLNQRVTLSCHLNTGTVSDTNYPYWIQQKSGQVPRVLIYNTNARPSGIPDRFSGSKSGNFAYLTISAVKAEDDADYYCLMWFAGTAHAWRKERRPKNCLMDLRNQIVRNHEQSQGYKSISKDLNVPVSTVRSVIKKCKAHGTVANLPRCGRKRKIDKRFQRKIVRMLDKEPRLTSKQVQAALLSEGTTVSTRTIRRQSE</sequence>
<dbReference type="InterPro" id="IPR007110">
    <property type="entry name" value="Ig-like_dom"/>
</dbReference>
<dbReference type="InterPro" id="IPR036388">
    <property type="entry name" value="WH-like_DNA-bd_sf"/>
</dbReference>
<dbReference type="SUPFAM" id="SSF48726">
    <property type="entry name" value="Immunoglobulin"/>
    <property type="match status" value="2"/>
</dbReference>
<dbReference type="PANTHER" id="PTHR23267">
    <property type="entry name" value="IMMUNOGLOBULIN LIGHT CHAIN"/>
    <property type="match status" value="1"/>
</dbReference>